<name>A0A7M7N3J4_STRPU</name>
<keyword evidence="2" id="KW-1133">Transmembrane helix</keyword>
<feature type="region of interest" description="Disordered" evidence="1">
    <location>
        <begin position="345"/>
        <end position="365"/>
    </location>
</feature>
<evidence type="ECO:0000313" key="4">
    <source>
        <dbReference type="Proteomes" id="UP000007110"/>
    </source>
</evidence>
<sequence>MDFLLNRSSRTTRLSMSIEAGENLCHSHSINFLGPSAAQPLSVQTVRAGSGSAPSTLYNAAFARKLGWSHIACAALCILLGIVTLILRCQVAWLGSPLWSGLAFFLVAGIFGIAAGPNDTCTVVSFMVMSVMSAIVAFVMLIAMLVAASTEYAFCRHTCSAAYCTTVCNGQAGRISVDVLVAIVGLMEFVISIISISVSCRRTQASVSTQTVVQHFFPSSGGRVTIYTSGQNTSLMTNEQQQQSHAHLPLHVYDHTSVYPVTLPGSILTYPEEQSLPFHAPAQPPTQPTTQPPLPTSLDTTPSTPPVVGMHHQPPFPTAGDIMYPVGEIPVQEEVALPPYSLVQQDDANTDRSPPPPFTSYIAPDTELAPDGTVVYPYGTSVYPTLPPPYQASREFQNV</sequence>
<dbReference type="PANTHER" id="PTHR23320:SF172">
    <property type="entry name" value="EXPRESSED PROTEIN"/>
    <property type="match status" value="1"/>
</dbReference>
<evidence type="ECO:0000313" key="3">
    <source>
        <dbReference type="EnsemblMetazoa" id="XP_030830703"/>
    </source>
</evidence>
<feature type="compositionally biased region" description="Pro residues" evidence="1">
    <location>
        <begin position="282"/>
        <end position="295"/>
    </location>
</feature>
<dbReference type="PANTHER" id="PTHR23320">
    <property type="entry name" value="MEMBRANE-SPANNING 4-DOMAINS SUBFAMILY A MS4A -RELATED"/>
    <property type="match status" value="1"/>
</dbReference>
<dbReference type="InterPro" id="IPR030417">
    <property type="entry name" value="MS4A"/>
</dbReference>
<proteinExistence type="predicted"/>
<dbReference type="OMA" id="HTCSAAY"/>
<dbReference type="OrthoDB" id="10318711at2759"/>
<evidence type="ECO:0000256" key="1">
    <source>
        <dbReference type="SAM" id="MobiDB-lite"/>
    </source>
</evidence>
<keyword evidence="2" id="KW-0472">Membrane</keyword>
<feature type="transmembrane region" description="Helical" evidence="2">
    <location>
        <begin position="99"/>
        <end position="117"/>
    </location>
</feature>
<dbReference type="FunCoup" id="A0A7M7N3J4">
    <property type="interactions" value="201"/>
</dbReference>
<accession>A0A7M7N3J4</accession>
<keyword evidence="4" id="KW-1185">Reference proteome</keyword>
<protein>
    <submittedName>
        <fullName evidence="3">Uncharacterized protein</fullName>
    </submittedName>
</protein>
<reference evidence="4" key="1">
    <citation type="submission" date="2015-02" db="EMBL/GenBank/DDBJ databases">
        <title>Genome sequencing for Strongylocentrotus purpuratus.</title>
        <authorList>
            <person name="Murali S."/>
            <person name="Liu Y."/>
            <person name="Vee V."/>
            <person name="English A."/>
            <person name="Wang M."/>
            <person name="Skinner E."/>
            <person name="Han Y."/>
            <person name="Muzny D.M."/>
            <person name="Worley K.C."/>
            <person name="Gibbs R.A."/>
        </authorList>
    </citation>
    <scope>NUCLEOTIDE SEQUENCE</scope>
</reference>
<feature type="transmembrane region" description="Helical" evidence="2">
    <location>
        <begin position="123"/>
        <end position="147"/>
    </location>
</feature>
<keyword evidence="2" id="KW-0812">Transmembrane</keyword>
<dbReference type="Proteomes" id="UP000007110">
    <property type="component" value="Unassembled WGS sequence"/>
</dbReference>
<dbReference type="EnsemblMetazoa" id="XM_030974843">
    <property type="protein sequence ID" value="XP_030830703"/>
    <property type="gene ID" value="LOC100893528"/>
</dbReference>
<feature type="transmembrane region" description="Helical" evidence="2">
    <location>
        <begin position="67"/>
        <end position="87"/>
    </location>
</feature>
<dbReference type="GeneID" id="100893528"/>
<dbReference type="RefSeq" id="XP_030830703.1">
    <property type="nucleotide sequence ID" value="XM_030974843.1"/>
</dbReference>
<feature type="transmembrane region" description="Helical" evidence="2">
    <location>
        <begin position="179"/>
        <end position="198"/>
    </location>
</feature>
<feature type="region of interest" description="Disordered" evidence="1">
    <location>
        <begin position="276"/>
        <end position="302"/>
    </location>
</feature>
<dbReference type="InParanoid" id="A0A7M7N3J4"/>
<organism evidence="3 4">
    <name type="scientific">Strongylocentrotus purpuratus</name>
    <name type="common">Purple sea urchin</name>
    <dbReference type="NCBI Taxonomy" id="7668"/>
    <lineage>
        <taxon>Eukaryota</taxon>
        <taxon>Metazoa</taxon>
        <taxon>Echinodermata</taxon>
        <taxon>Eleutherozoa</taxon>
        <taxon>Echinozoa</taxon>
        <taxon>Echinoidea</taxon>
        <taxon>Euechinoidea</taxon>
        <taxon>Echinacea</taxon>
        <taxon>Camarodonta</taxon>
        <taxon>Echinidea</taxon>
        <taxon>Strongylocentrotidae</taxon>
        <taxon>Strongylocentrotus</taxon>
    </lineage>
</organism>
<dbReference type="KEGG" id="spu:100893528"/>
<evidence type="ECO:0000256" key="2">
    <source>
        <dbReference type="SAM" id="Phobius"/>
    </source>
</evidence>
<dbReference type="AlphaFoldDB" id="A0A7M7N3J4"/>
<reference evidence="3" key="2">
    <citation type="submission" date="2021-01" db="UniProtKB">
        <authorList>
            <consortium name="EnsemblMetazoa"/>
        </authorList>
    </citation>
    <scope>IDENTIFICATION</scope>
</reference>